<dbReference type="Gene3D" id="1.20.1250.20">
    <property type="entry name" value="MFS general substrate transporter like domains"/>
    <property type="match status" value="1"/>
</dbReference>
<dbReference type="EMBL" id="JAEAOA010000334">
    <property type="protein sequence ID" value="KAK3585369.1"/>
    <property type="molecule type" value="Genomic_DNA"/>
</dbReference>
<organism evidence="2 3">
    <name type="scientific">Potamilus streckersoni</name>
    <dbReference type="NCBI Taxonomy" id="2493646"/>
    <lineage>
        <taxon>Eukaryota</taxon>
        <taxon>Metazoa</taxon>
        <taxon>Spiralia</taxon>
        <taxon>Lophotrochozoa</taxon>
        <taxon>Mollusca</taxon>
        <taxon>Bivalvia</taxon>
        <taxon>Autobranchia</taxon>
        <taxon>Heteroconchia</taxon>
        <taxon>Palaeoheterodonta</taxon>
        <taxon>Unionida</taxon>
        <taxon>Unionoidea</taxon>
        <taxon>Unionidae</taxon>
        <taxon>Ambleminae</taxon>
        <taxon>Lampsilini</taxon>
        <taxon>Potamilus</taxon>
    </lineage>
</organism>
<feature type="transmembrane region" description="Helical" evidence="1">
    <location>
        <begin position="286"/>
        <end position="307"/>
    </location>
</feature>
<feature type="transmembrane region" description="Helical" evidence="1">
    <location>
        <begin position="103"/>
        <end position="122"/>
    </location>
</feature>
<protein>
    <submittedName>
        <fullName evidence="2">Uncharacterized protein</fullName>
    </submittedName>
</protein>
<feature type="transmembrane region" description="Helical" evidence="1">
    <location>
        <begin position="14"/>
        <end position="31"/>
    </location>
</feature>
<dbReference type="PANTHER" id="PTHR20765">
    <property type="entry name" value="SOLUTE CARRIER FAMILY 43 MEMBER 3-RELATED"/>
    <property type="match status" value="1"/>
</dbReference>
<reference evidence="2" key="3">
    <citation type="submission" date="2023-05" db="EMBL/GenBank/DDBJ databases">
        <authorList>
            <person name="Smith C.H."/>
        </authorList>
    </citation>
    <scope>NUCLEOTIDE SEQUENCE</scope>
    <source>
        <strain evidence="2">CHS0354</strain>
        <tissue evidence="2">Mantle</tissue>
    </source>
</reference>
<feature type="transmembrane region" description="Helical" evidence="1">
    <location>
        <begin position="77"/>
        <end position="97"/>
    </location>
</feature>
<evidence type="ECO:0000256" key="1">
    <source>
        <dbReference type="SAM" id="Phobius"/>
    </source>
</evidence>
<keyword evidence="1" id="KW-0472">Membrane</keyword>
<evidence type="ECO:0000313" key="3">
    <source>
        <dbReference type="Proteomes" id="UP001195483"/>
    </source>
</evidence>
<dbReference type="Proteomes" id="UP001195483">
    <property type="component" value="Unassembled WGS sequence"/>
</dbReference>
<accession>A0AAE0S575</accession>
<keyword evidence="3" id="KW-1185">Reference proteome</keyword>
<gene>
    <name evidence="2" type="ORF">CHS0354_004644</name>
</gene>
<keyword evidence="1" id="KW-1133">Transmembrane helix</keyword>
<keyword evidence="1" id="KW-0812">Transmembrane</keyword>
<feature type="transmembrane region" description="Helical" evidence="1">
    <location>
        <begin position="319"/>
        <end position="337"/>
    </location>
</feature>
<feature type="transmembrane region" description="Helical" evidence="1">
    <location>
        <begin position="261"/>
        <end position="280"/>
    </location>
</feature>
<proteinExistence type="predicted"/>
<feature type="transmembrane region" description="Helical" evidence="1">
    <location>
        <begin position="221"/>
        <end position="240"/>
    </location>
</feature>
<dbReference type="PANTHER" id="PTHR20765:SF1">
    <property type="entry name" value="EQUILIBRATIVE NUCLEOBASE TRANSPORTER 1"/>
    <property type="match status" value="1"/>
</dbReference>
<sequence length="424" mass="47884">MVVSTLLKAIRRRWVNHRVFFVIGSLMMTFSSKDFPWLVIPAMTLLSVAGIAILLTNLQMSNLFGPRRYTAMSSYVGAFYTGSITLLCMEMTNYAGIIDFQTSFMFITVGVVPILVSSIAFLPKSRVPWPLPTDYGKNRYGGMEKSYNSQPSAWQRRISAGAKSRKDAPKILPVIRSPMYVWSVLWCCILNLKTIASEANTPVHLRYLGADNETVSTYIKMYYQILLLALPFSPVFGILMDWRKRFVADVRVEQMQNIQHALAVTVVLSVCSTITAMVPVLNLQAITFIFLMAEKVAMLASMFAFYTHIHFPNELLGKLTGIALMSSGIFSLLHFPLREFIRVPLRNDPFYVNLILLLLLVISMGHPVCVWYHCKLNLIGESSSQDMEHIPVTLIIEEEPTRMDNKVVPSTTLDEKTGLQITDL</sequence>
<name>A0AAE0S575_9BIVA</name>
<dbReference type="AlphaFoldDB" id="A0AAE0S575"/>
<comment type="caution">
    <text evidence="2">The sequence shown here is derived from an EMBL/GenBank/DDBJ whole genome shotgun (WGS) entry which is preliminary data.</text>
</comment>
<reference evidence="2" key="1">
    <citation type="journal article" date="2021" name="Genome Biol. Evol.">
        <title>A High-Quality Reference Genome for a Parasitic Bivalve with Doubly Uniparental Inheritance (Bivalvia: Unionida).</title>
        <authorList>
            <person name="Smith C.H."/>
        </authorList>
    </citation>
    <scope>NUCLEOTIDE SEQUENCE</scope>
    <source>
        <strain evidence="2">CHS0354</strain>
    </source>
</reference>
<feature type="transmembrane region" description="Helical" evidence="1">
    <location>
        <begin position="349"/>
        <end position="372"/>
    </location>
</feature>
<feature type="transmembrane region" description="Helical" evidence="1">
    <location>
        <begin position="37"/>
        <end position="56"/>
    </location>
</feature>
<dbReference type="InterPro" id="IPR036259">
    <property type="entry name" value="MFS_trans_sf"/>
</dbReference>
<dbReference type="InterPro" id="IPR027197">
    <property type="entry name" value="SLC43A3"/>
</dbReference>
<reference evidence="2" key="2">
    <citation type="journal article" date="2021" name="Genome Biol. Evol.">
        <title>Developing a high-quality reference genome for a parasitic bivalve with doubly uniparental inheritance (Bivalvia: Unionida).</title>
        <authorList>
            <person name="Smith C.H."/>
        </authorList>
    </citation>
    <scope>NUCLEOTIDE SEQUENCE</scope>
    <source>
        <strain evidence="2">CHS0354</strain>
        <tissue evidence="2">Mantle</tissue>
    </source>
</reference>
<evidence type="ECO:0000313" key="2">
    <source>
        <dbReference type="EMBL" id="KAK3585369.1"/>
    </source>
</evidence>
<dbReference type="SUPFAM" id="SSF103473">
    <property type="entry name" value="MFS general substrate transporter"/>
    <property type="match status" value="1"/>
</dbReference>